<reference evidence="2 3" key="1">
    <citation type="submission" date="2019-09" db="EMBL/GenBank/DDBJ databases">
        <title>Wenzhouxiangella sp. Genome sequencing and assembly.</title>
        <authorList>
            <person name="Zhang R."/>
        </authorList>
    </citation>
    <scope>NUCLEOTIDE SEQUENCE [LARGE SCALE GENOMIC DNA]</scope>
    <source>
        <strain evidence="2 3">W260</strain>
    </source>
</reference>
<dbReference type="AlphaFoldDB" id="A0A5N0T9M8"/>
<organism evidence="2 3">
    <name type="scientific">Marinihelvus fidelis</name>
    <dbReference type="NCBI Taxonomy" id="2613842"/>
    <lineage>
        <taxon>Bacteria</taxon>
        <taxon>Pseudomonadati</taxon>
        <taxon>Pseudomonadota</taxon>
        <taxon>Gammaproteobacteria</taxon>
        <taxon>Chromatiales</taxon>
        <taxon>Wenzhouxiangellaceae</taxon>
        <taxon>Marinihelvus</taxon>
    </lineage>
</organism>
<evidence type="ECO:0000313" key="2">
    <source>
        <dbReference type="EMBL" id="KAA9131640.1"/>
    </source>
</evidence>
<sequence>MPLTALALLAAAPALAQDRVATVSSVTPVPDACLSGLVALQVDGVMQTPVMSFDDSDLDSATGEVAESSPDQAPKVEDWEVELLPGVHRLSGIVEMDTSRCKVARGNAGVTMAPLEAMFEAGRAYRVGFDHSAADAAEWRLVLIEDALQ</sequence>
<dbReference type="EMBL" id="VYXP01000005">
    <property type="protein sequence ID" value="KAA9131640.1"/>
    <property type="molecule type" value="Genomic_DNA"/>
</dbReference>
<proteinExistence type="predicted"/>
<accession>A0A5N0T9M8</accession>
<gene>
    <name evidence="2" type="ORF">F3N42_10025</name>
</gene>
<dbReference type="RefSeq" id="WP_150864316.1">
    <property type="nucleotide sequence ID" value="NZ_VYXP01000005.1"/>
</dbReference>
<protein>
    <submittedName>
        <fullName evidence="2">Uncharacterized protein</fullName>
    </submittedName>
</protein>
<feature type="chain" id="PRO_5024271279" evidence="1">
    <location>
        <begin position="17"/>
        <end position="149"/>
    </location>
</feature>
<comment type="caution">
    <text evidence="2">The sequence shown here is derived from an EMBL/GenBank/DDBJ whole genome shotgun (WGS) entry which is preliminary data.</text>
</comment>
<keyword evidence="1" id="KW-0732">Signal</keyword>
<name>A0A5N0T9M8_9GAMM</name>
<feature type="signal peptide" evidence="1">
    <location>
        <begin position="1"/>
        <end position="16"/>
    </location>
</feature>
<keyword evidence="3" id="KW-1185">Reference proteome</keyword>
<evidence type="ECO:0000313" key="3">
    <source>
        <dbReference type="Proteomes" id="UP000325372"/>
    </source>
</evidence>
<dbReference type="Proteomes" id="UP000325372">
    <property type="component" value="Unassembled WGS sequence"/>
</dbReference>
<evidence type="ECO:0000256" key="1">
    <source>
        <dbReference type="SAM" id="SignalP"/>
    </source>
</evidence>